<keyword evidence="1" id="KW-0808">Transferase</keyword>
<accession>A0ABT3P0C5</accession>
<dbReference type="InterPro" id="IPR007473">
    <property type="entry name" value="RlmJ"/>
</dbReference>
<dbReference type="PANTHER" id="PTHR37426">
    <property type="entry name" value="RIBOSOMAL RNA LARGE SUBUNIT METHYLTRANSFERASE J"/>
    <property type="match status" value="1"/>
</dbReference>
<dbReference type="Gene3D" id="3.40.50.150">
    <property type="entry name" value="Vaccinia Virus protein VP39"/>
    <property type="match status" value="1"/>
</dbReference>
<keyword evidence="3" id="KW-1185">Reference proteome</keyword>
<gene>
    <name evidence="1 2" type="primary">rlmJ</name>
    <name evidence="2" type="ORF">OF850_19855</name>
</gene>
<keyword evidence="1" id="KW-0489">Methyltransferase</keyword>
<comment type="subunit">
    <text evidence="1">Monomer.</text>
</comment>
<comment type="catalytic activity">
    <reaction evidence="1">
        <text>adenosine(2030) in 23S rRNA + S-adenosyl-L-methionine = N(6)-methyladenosine(2030) in 23S rRNA + S-adenosyl-L-homocysteine + H(+)</text>
        <dbReference type="Rhea" id="RHEA:43736"/>
        <dbReference type="Rhea" id="RHEA-COMP:10668"/>
        <dbReference type="Rhea" id="RHEA-COMP:10669"/>
        <dbReference type="ChEBI" id="CHEBI:15378"/>
        <dbReference type="ChEBI" id="CHEBI:57856"/>
        <dbReference type="ChEBI" id="CHEBI:59789"/>
        <dbReference type="ChEBI" id="CHEBI:74411"/>
        <dbReference type="ChEBI" id="CHEBI:74449"/>
        <dbReference type="EC" id="2.1.1.266"/>
    </reaction>
</comment>
<dbReference type="InterPro" id="IPR029063">
    <property type="entry name" value="SAM-dependent_MTases_sf"/>
</dbReference>
<dbReference type="Proteomes" id="UP001526430">
    <property type="component" value="Unassembled WGS sequence"/>
</dbReference>
<sequence length="273" mass="29890">MNYRHAFHAGNFADCMKHALLHALLVALRRKPAPFHVLDTHAGIGRYDLHSSEAERTGEWRAGIGKLLGITEGPLAPWLDLVRREGGPYSGSPALASAMLREGDRLTLVELHEADHATLRAAFRRDKRVSVHRRDAAEAVRALLPFPEKRGLVLLDPPFEQPGEYGRLVAAMAETWRRSRGLVQAAWYPVKGRAPARAFHAALRDSGIRDIVAAELHLREPTDAARLNGSGLAIVNPPFGFEEEARAILTALHAALATGEAGGGWTLERIADE</sequence>
<comment type="similarity">
    <text evidence="1">Belongs to the RlmJ family.</text>
</comment>
<dbReference type="Pfam" id="PF04378">
    <property type="entry name" value="RsmJ"/>
    <property type="match status" value="1"/>
</dbReference>
<dbReference type="EMBL" id="JAPFQI010000023">
    <property type="protein sequence ID" value="MCW8087861.1"/>
    <property type="molecule type" value="Genomic_DNA"/>
</dbReference>
<feature type="active site" description="Proton acceptor" evidence="1">
    <location>
        <position position="156"/>
    </location>
</feature>
<evidence type="ECO:0000313" key="2">
    <source>
        <dbReference type="EMBL" id="MCW8087861.1"/>
    </source>
</evidence>
<protein>
    <recommendedName>
        <fullName evidence="1">Ribosomal RNA large subunit methyltransferase J</fullName>
        <ecNumber evidence="1">2.1.1.266</ecNumber>
    </recommendedName>
    <alternativeName>
        <fullName evidence="1">23S rRNA (adenine(2030)-N6)-methyltransferase</fullName>
    </alternativeName>
    <alternativeName>
        <fullName evidence="1">23S rRNA m6A2030 methyltransferase</fullName>
    </alternativeName>
</protein>
<name>A0ABT3P0C5_9PROT</name>
<proteinExistence type="inferred from homology"/>
<feature type="binding site" evidence="1">
    <location>
        <position position="92"/>
    </location>
    <ligand>
        <name>S-adenosyl-L-methionine</name>
        <dbReference type="ChEBI" id="CHEBI:59789"/>
    </ligand>
</feature>
<feature type="site" description="Interaction with substrate rRNA" evidence="1">
    <location>
        <position position="3"/>
    </location>
</feature>
<feature type="binding site" evidence="1">
    <location>
        <position position="41"/>
    </location>
    <ligand>
        <name>S-adenosyl-L-methionine</name>
        <dbReference type="ChEBI" id="CHEBI:59789"/>
    </ligand>
</feature>
<dbReference type="SUPFAM" id="SSF53335">
    <property type="entry name" value="S-adenosyl-L-methionine-dependent methyltransferases"/>
    <property type="match status" value="1"/>
</dbReference>
<keyword evidence="1" id="KW-0694">RNA-binding</keyword>
<evidence type="ECO:0000256" key="1">
    <source>
        <dbReference type="HAMAP-Rule" id="MF_00934"/>
    </source>
</evidence>
<dbReference type="EC" id="2.1.1.266" evidence="1"/>
<comment type="function">
    <text evidence="1">Specifically methylates the adenine in position 2030 of 23S rRNA.</text>
</comment>
<feature type="binding site" evidence="1">
    <location>
        <position position="18"/>
    </location>
    <ligand>
        <name>S-adenosyl-L-methionine</name>
        <dbReference type="ChEBI" id="CHEBI:59789"/>
    </ligand>
</feature>
<comment type="caution">
    <text evidence="2">The sequence shown here is derived from an EMBL/GenBank/DDBJ whole genome shotgun (WGS) entry which is preliminary data.</text>
</comment>
<feature type="binding site" evidence="1">
    <location>
        <position position="110"/>
    </location>
    <ligand>
        <name>S-adenosyl-L-methionine</name>
        <dbReference type="ChEBI" id="CHEBI:59789"/>
    </ligand>
</feature>
<keyword evidence="1" id="KW-0698">rRNA processing</keyword>
<keyword evidence="1" id="KW-0949">S-adenosyl-L-methionine</keyword>
<reference evidence="2 3" key="1">
    <citation type="submission" date="2022-10" db="EMBL/GenBank/DDBJ databases">
        <title>Roseococcus glaciei nov., sp. nov., isolated from glacier.</title>
        <authorList>
            <person name="Liu Q."/>
            <person name="Xin Y.-H."/>
        </authorList>
    </citation>
    <scope>NUCLEOTIDE SEQUENCE [LARGE SCALE GENOMIC DNA]</scope>
    <source>
        <strain evidence="2 3">MDT2-1-1</strain>
    </source>
</reference>
<dbReference type="HAMAP" id="MF_00934">
    <property type="entry name" value="23SrRNA_methyltr_J"/>
    <property type="match status" value="1"/>
</dbReference>
<feature type="binding site" evidence="1">
    <location>
        <position position="156"/>
    </location>
    <ligand>
        <name>S-adenosyl-L-methionine</name>
        <dbReference type="ChEBI" id="CHEBI:59789"/>
    </ligand>
</feature>
<evidence type="ECO:0000313" key="3">
    <source>
        <dbReference type="Proteomes" id="UP001526430"/>
    </source>
</evidence>
<feature type="binding site" evidence="1">
    <location>
        <begin position="135"/>
        <end position="136"/>
    </location>
    <ligand>
        <name>S-adenosyl-L-methionine</name>
        <dbReference type="ChEBI" id="CHEBI:59789"/>
    </ligand>
</feature>
<dbReference type="PANTHER" id="PTHR37426:SF1">
    <property type="entry name" value="RIBOSOMAL RNA LARGE SUBUNIT METHYLTRANSFERASE J"/>
    <property type="match status" value="1"/>
</dbReference>
<organism evidence="2 3">
    <name type="scientific">Sabulicella glaciei</name>
    <dbReference type="NCBI Taxonomy" id="2984948"/>
    <lineage>
        <taxon>Bacteria</taxon>
        <taxon>Pseudomonadati</taxon>
        <taxon>Pseudomonadota</taxon>
        <taxon>Alphaproteobacteria</taxon>
        <taxon>Acetobacterales</taxon>
        <taxon>Acetobacteraceae</taxon>
        <taxon>Sabulicella</taxon>
    </lineage>
</organism>